<evidence type="ECO:0000313" key="3">
    <source>
        <dbReference type="EMBL" id="CAK8677429.1"/>
    </source>
</evidence>
<protein>
    <submittedName>
        <fullName evidence="3">Uncharacterized protein</fullName>
    </submittedName>
</protein>
<feature type="compositionally biased region" description="Low complexity" evidence="1">
    <location>
        <begin position="48"/>
        <end position="63"/>
    </location>
</feature>
<keyword evidence="2" id="KW-0732">Signal</keyword>
<comment type="caution">
    <text evidence="3">The sequence shown here is derived from an EMBL/GenBank/DDBJ whole genome shotgun (WGS) entry which is preliminary data.</text>
</comment>
<sequence>MYRMALFVRVQSFFIFLVFVTSVQGQGEQICLNLQREPLKRPLPVTHQGPPGRRGPQGAIGPQGTRGNSGPPGQCVCDLSEVEQLRERLNDVSGK</sequence>
<dbReference type="EMBL" id="CAWYQH010000046">
    <property type="protein sequence ID" value="CAK8677429.1"/>
    <property type="molecule type" value="Genomic_DNA"/>
</dbReference>
<evidence type="ECO:0000256" key="2">
    <source>
        <dbReference type="SAM" id="SignalP"/>
    </source>
</evidence>
<dbReference type="Proteomes" id="UP001642483">
    <property type="component" value="Unassembled WGS sequence"/>
</dbReference>
<reference evidence="3 4" key="1">
    <citation type="submission" date="2024-02" db="EMBL/GenBank/DDBJ databases">
        <authorList>
            <person name="Daric V."/>
            <person name="Darras S."/>
        </authorList>
    </citation>
    <scope>NUCLEOTIDE SEQUENCE [LARGE SCALE GENOMIC DNA]</scope>
</reference>
<feature type="signal peptide" evidence="2">
    <location>
        <begin position="1"/>
        <end position="25"/>
    </location>
</feature>
<feature type="chain" id="PRO_5046300532" evidence="2">
    <location>
        <begin position="26"/>
        <end position="95"/>
    </location>
</feature>
<evidence type="ECO:0000313" key="4">
    <source>
        <dbReference type="Proteomes" id="UP001642483"/>
    </source>
</evidence>
<accession>A0ABP0FCL2</accession>
<name>A0ABP0FCL2_CLALP</name>
<keyword evidence="4" id="KW-1185">Reference proteome</keyword>
<gene>
    <name evidence="3" type="ORF">CVLEPA_LOCUS6810</name>
</gene>
<organism evidence="3 4">
    <name type="scientific">Clavelina lepadiformis</name>
    <name type="common">Light-bulb sea squirt</name>
    <name type="synonym">Ascidia lepadiformis</name>
    <dbReference type="NCBI Taxonomy" id="159417"/>
    <lineage>
        <taxon>Eukaryota</taxon>
        <taxon>Metazoa</taxon>
        <taxon>Chordata</taxon>
        <taxon>Tunicata</taxon>
        <taxon>Ascidiacea</taxon>
        <taxon>Aplousobranchia</taxon>
        <taxon>Clavelinidae</taxon>
        <taxon>Clavelina</taxon>
    </lineage>
</organism>
<proteinExistence type="predicted"/>
<evidence type="ECO:0000256" key="1">
    <source>
        <dbReference type="SAM" id="MobiDB-lite"/>
    </source>
</evidence>
<feature type="region of interest" description="Disordered" evidence="1">
    <location>
        <begin position="41"/>
        <end position="74"/>
    </location>
</feature>
<dbReference type="Gene3D" id="1.20.5.320">
    <property type="entry name" value="6-Phosphogluconate Dehydrogenase, domain 3"/>
    <property type="match status" value="1"/>
</dbReference>